<evidence type="ECO:0000313" key="2">
    <source>
        <dbReference type="EMBL" id="MCU7378096.1"/>
    </source>
</evidence>
<dbReference type="Proteomes" id="UP001065549">
    <property type="component" value="Unassembled WGS sequence"/>
</dbReference>
<keyword evidence="1" id="KW-1133">Transmembrane helix</keyword>
<evidence type="ECO:0000313" key="3">
    <source>
        <dbReference type="Proteomes" id="UP001065549"/>
    </source>
</evidence>
<feature type="transmembrane region" description="Helical" evidence="1">
    <location>
        <begin position="6"/>
        <end position="26"/>
    </location>
</feature>
<reference evidence="2" key="1">
    <citation type="submission" date="2022-09" db="EMBL/GenBank/DDBJ databases">
        <title>Culturomic study of gut microbiota in children with autism spectrum disorder.</title>
        <authorList>
            <person name="Efimov B.A."/>
            <person name="Chaplin A.V."/>
            <person name="Sokolova S.R."/>
            <person name="Pikina A.P."/>
            <person name="Korzhanova M."/>
            <person name="Belova V."/>
            <person name="Korostin D."/>
        </authorList>
    </citation>
    <scope>NUCLEOTIDE SEQUENCE</scope>
    <source>
        <strain evidence="2">ASD5510</strain>
    </source>
</reference>
<gene>
    <name evidence="2" type="ORF">OBO34_06980</name>
</gene>
<keyword evidence="3" id="KW-1185">Reference proteome</keyword>
<dbReference type="EMBL" id="JAOSHN010000002">
    <property type="protein sequence ID" value="MCU7378096.1"/>
    <property type="molecule type" value="Genomic_DNA"/>
</dbReference>
<keyword evidence="1" id="KW-0812">Transmembrane</keyword>
<organism evidence="2 3">
    <name type="scientific">Hominibacterium faecale</name>
    <dbReference type="NCBI Taxonomy" id="2839743"/>
    <lineage>
        <taxon>Bacteria</taxon>
        <taxon>Bacillati</taxon>
        <taxon>Bacillota</taxon>
        <taxon>Clostridia</taxon>
        <taxon>Peptostreptococcales</taxon>
        <taxon>Anaerovoracaceae</taxon>
        <taxon>Hominibacterium</taxon>
    </lineage>
</organism>
<dbReference type="AlphaFoldDB" id="A0A9J6QKT0"/>
<accession>A0A9J6QKT0</accession>
<evidence type="ECO:0000256" key="1">
    <source>
        <dbReference type="SAM" id="Phobius"/>
    </source>
</evidence>
<comment type="caution">
    <text evidence="2">The sequence shown here is derived from an EMBL/GenBank/DDBJ whole genome shotgun (WGS) entry which is preliminary data.</text>
</comment>
<keyword evidence="1" id="KW-0472">Membrane</keyword>
<dbReference type="RefSeq" id="WP_253019762.1">
    <property type="nucleotide sequence ID" value="NZ_JAOSHN010000002.1"/>
</dbReference>
<proteinExistence type="predicted"/>
<sequence length="118" mass="13443">MVEAALVFPLIILTVVALIHMLVFLYQQTELRARMHIALRAESGQVTQTVEYITKVNASYPIDHRGGQVFYASSVEFSKKGILNRRTKELSAHKYADDEAMFVRMVDLAQIKEQADEK</sequence>
<name>A0A9J6QKT0_9FIRM</name>
<protein>
    <submittedName>
        <fullName evidence="2">Uncharacterized protein</fullName>
    </submittedName>
</protein>